<keyword evidence="4" id="KW-0808">Transferase</keyword>
<dbReference type="InterPro" id="IPR001296">
    <property type="entry name" value="Glyco_trans_1"/>
</dbReference>
<feature type="domain" description="Glycosyl transferase family 1" evidence="2">
    <location>
        <begin position="225"/>
        <end position="285"/>
    </location>
</feature>
<dbReference type="Gene3D" id="3.40.50.2000">
    <property type="entry name" value="Glycogen Phosphorylase B"/>
    <property type="match status" value="1"/>
</dbReference>
<evidence type="ECO:0000313" key="5">
    <source>
        <dbReference type="Proteomes" id="UP000239865"/>
    </source>
</evidence>
<accession>A0A2S7DIU1</accession>
<proteinExistence type="predicted"/>
<name>A0A2S7DIU1_9XANT</name>
<dbReference type="Pfam" id="PF00534">
    <property type="entry name" value="Glycos_transf_1"/>
    <property type="match status" value="1"/>
</dbReference>
<dbReference type="OrthoDB" id="654660at2"/>
<dbReference type="SUPFAM" id="SSF53756">
    <property type="entry name" value="UDP-Glycosyltransferase/glycogen phosphorylase"/>
    <property type="match status" value="1"/>
</dbReference>
<dbReference type="Proteomes" id="UP000239865">
    <property type="component" value="Unassembled WGS sequence"/>
</dbReference>
<organism evidence="4 5">
    <name type="scientific">Xanthomonas melonis</name>
    <dbReference type="NCBI Taxonomy" id="56456"/>
    <lineage>
        <taxon>Bacteria</taxon>
        <taxon>Pseudomonadati</taxon>
        <taxon>Pseudomonadota</taxon>
        <taxon>Gammaproteobacteria</taxon>
        <taxon>Lysobacterales</taxon>
        <taxon>Lysobacteraceae</taxon>
        <taxon>Xanthomonas</taxon>
    </lineage>
</organism>
<dbReference type="AlphaFoldDB" id="A0A2S7DIU1"/>
<keyword evidence="6" id="KW-1185">Reference proteome</keyword>
<gene>
    <name evidence="3" type="ORF">JWH11_18430</name>
    <name evidence="4" type="ORF">XmelCFBP4644_04525</name>
</gene>
<comment type="caution">
    <text evidence="4">The sequence shown here is derived from an EMBL/GenBank/DDBJ whole genome shotgun (WGS) entry which is preliminary data.</text>
</comment>
<evidence type="ECO:0000313" key="3">
    <source>
        <dbReference type="EMBL" id="MCD0268371.1"/>
    </source>
</evidence>
<sequence>MMERNDAQDTMTSPPGRSAGLDVHDAAFPMMRVISRDNGVGLTRDMVLMAQTLRAGGVPVQEVGFTSQRMHDTGREARLWASRLLFGRVSLQIFSERVYARCLPLGQRNLLVPNPEWLLPKWLPLLPKFDAVLCKTQHAERIFQSLGCATRYIGFTSPDRYDAQVPRQRAFFHLAGRSTAKGTRVLLDTWQRHPEWPLLTVVQNPRTAGKPIVAPNIDHRVRYLDDAELRRLQNAHLFHICPSEAEGFGHYLMEALSVGAVTLATDGEPMNELVTPAHGVMIPVSTVRQRRLASYYYVDAAGIAHAVETALAMPQAELDRLSAGARAFYQGSDAAFAARFRAAVLASLPDHAAADCAPPHAAGAAQVAVES</sequence>
<evidence type="ECO:0000259" key="2">
    <source>
        <dbReference type="Pfam" id="PF00534"/>
    </source>
</evidence>
<evidence type="ECO:0000313" key="4">
    <source>
        <dbReference type="EMBL" id="PPU73748.1"/>
    </source>
</evidence>
<dbReference type="EMBL" id="MDEH01000002">
    <property type="protein sequence ID" value="PPU73748.1"/>
    <property type="molecule type" value="Genomic_DNA"/>
</dbReference>
<evidence type="ECO:0000256" key="1">
    <source>
        <dbReference type="SAM" id="MobiDB-lite"/>
    </source>
</evidence>
<dbReference type="Proteomes" id="UP001430396">
    <property type="component" value="Unassembled WGS sequence"/>
</dbReference>
<reference evidence="3" key="2">
    <citation type="submission" date="2021-02" db="EMBL/GenBank/DDBJ databases">
        <title>Copper resistance gene diversity in local Xanthomonas species at agrochemical polluted sites in Trinidad, Trinidad and Tobago.</title>
        <authorList>
            <person name="Ramnarine S.D.B.J."/>
            <person name="Ramsubhag A."/>
            <person name="Jayaraman J."/>
        </authorList>
    </citation>
    <scope>NUCLEOTIDE SEQUENCE</scope>
    <source>
        <strain evidence="3">CaNP6A</strain>
    </source>
</reference>
<dbReference type="GO" id="GO:0016757">
    <property type="term" value="F:glycosyltransferase activity"/>
    <property type="evidence" value="ECO:0007669"/>
    <property type="project" value="InterPro"/>
</dbReference>
<evidence type="ECO:0000313" key="6">
    <source>
        <dbReference type="Proteomes" id="UP001430396"/>
    </source>
</evidence>
<dbReference type="EMBL" id="JAFFQI010000199">
    <property type="protein sequence ID" value="MCD0268371.1"/>
    <property type="molecule type" value="Genomic_DNA"/>
</dbReference>
<feature type="region of interest" description="Disordered" evidence="1">
    <location>
        <begin position="1"/>
        <end position="21"/>
    </location>
</feature>
<reference evidence="4 5" key="1">
    <citation type="submission" date="2016-08" db="EMBL/GenBank/DDBJ databases">
        <authorList>
            <person name="Seilhamer J.J."/>
        </authorList>
    </citation>
    <scope>NUCLEOTIDE SEQUENCE [LARGE SCALE GENOMIC DNA]</scope>
    <source>
        <strain evidence="4 5">CFBP4644</strain>
    </source>
</reference>
<protein>
    <submittedName>
        <fullName evidence="4">Glycosyltransferase</fullName>
    </submittedName>
</protein>